<sequence>MVRITSRSFLHLTPEMVGLDVEHPFYVKIVKLGSDTVEFRSLEGGEGTVDRSVAEQQVVLASEVTRSRQMSLLRRPVSVKVAEDVYFGQVVRVDNENATIQSGEHQFVGTVDAVAVVAPVVALLLQDVGFNSDEWSRSEIDEVGQSILDRVLGHGGASASNKIGDIFNGLLSEESYPPSTKVCRWIDPKTGDQTQFLLQHAIDFAYHVDGGVAPVPASVGLSFCRPPLSPSPRSTSGLSRRSVRDVQELFDPFTDDDNAALDDTESADVVAGVAAATPGSQKKRPAPGIPAVQGASIPQAKRHHSRTALDQDTLIMAKIGDEPDLLDRLLAIRNEAKAKRQDKESCERGRASASEAQHSPPAKRAKPTSKYAFAPSDDQVQVHDQVTAQKHKGNSANLFCKSLVRSEYVEFKALPGVCTRAYDIRFGSGGLSIRHFARLTRDERVAWLGAGGSNFDNLSATAEFSSAIPATRIDEVVDASRVFLTYAREF</sequence>
<evidence type="ECO:0000313" key="5">
    <source>
        <dbReference type="Proteomes" id="UP000460718"/>
    </source>
</evidence>
<evidence type="ECO:0000313" key="3">
    <source>
        <dbReference type="EMBL" id="KAE9070750.1"/>
    </source>
</evidence>
<dbReference type="AlphaFoldDB" id="A0A6A3HWH9"/>
<gene>
    <name evidence="3" type="ORF">PF007_g26824</name>
    <name evidence="2" type="ORF">PF011_g25769</name>
</gene>
<dbReference type="EMBL" id="QXFZ01003178">
    <property type="protein sequence ID" value="KAE9070750.1"/>
    <property type="molecule type" value="Genomic_DNA"/>
</dbReference>
<feature type="region of interest" description="Disordered" evidence="1">
    <location>
        <begin position="275"/>
        <end position="307"/>
    </location>
</feature>
<organism evidence="2 5">
    <name type="scientific">Phytophthora fragariae</name>
    <dbReference type="NCBI Taxonomy" id="53985"/>
    <lineage>
        <taxon>Eukaryota</taxon>
        <taxon>Sar</taxon>
        <taxon>Stramenopiles</taxon>
        <taxon>Oomycota</taxon>
        <taxon>Peronosporomycetes</taxon>
        <taxon>Peronosporales</taxon>
        <taxon>Peronosporaceae</taxon>
        <taxon>Phytophthora</taxon>
    </lineage>
</organism>
<evidence type="ECO:0000313" key="2">
    <source>
        <dbReference type="EMBL" id="KAE8972108.1"/>
    </source>
</evidence>
<dbReference type="EMBL" id="QXFW01003230">
    <property type="protein sequence ID" value="KAE8972108.1"/>
    <property type="molecule type" value="Genomic_DNA"/>
</dbReference>
<protein>
    <submittedName>
        <fullName evidence="2">Uncharacterized protein</fullName>
    </submittedName>
</protein>
<proteinExistence type="predicted"/>
<evidence type="ECO:0000313" key="4">
    <source>
        <dbReference type="Proteomes" id="UP000441208"/>
    </source>
</evidence>
<comment type="caution">
    <text evidence="2">The sequence shown here is derived from an EMBL/GenBank/DDBJ whole genome shotgun (WGS) entry which is preliminary data.</text>
</comment>
<evidence type="ECO:0000256" key="1">
    <source>
        <dbReference type="SAM" id="MobiDB-lite"/>
    </source>
</evidence>
<reference evidence="2 5" key="1">
    <citation type="submission" date="2018-09" db="EMBL/GenBank/DDBJ databases">
        <title>Genomic investigation of the strawberry pathogen Phytophthora fragariae indicates pathogenicity is determined by transcriptional variation in three key races.</title>
        <authorList>
            <person name="Adams T.M."/>
            <person name="Armitage A.D."/>
            <person name="Sobczyk M.K."/>
            <person name="Bates H.J."/>
            <person name="Dunwell J.M."/>
            <person name="Nellist C.F."/>
            <person name="Harrison R.J."/>
        </authorList>
    </citation>
    <scope>NUCLEOTIDE SEQUENCE [LARGE SCALE GENOMIC DNA]</scope>
    <source>
        <strain evidence="3 4">NOV-71</strain>
        <strain evidence="2 5">SCRP245</strain>
    </source>
</reference>
<dbReference type="Proteomes" id="UP000441208">
    <property type="component" value="Unassembled WGS sequence"/>
</dbReference>
<dbReference type="Proteomes" id="UP000460718">
    <property type="component" value="Unassembled WGS sequence"/>
</dbReference>
<feature type="compositionally biased region" description="Basic and acidic residues" evidence="1">
    <location>
        <begin position="337"/>
        <end position="350"/>
    </location>
</feature>
<feature type="region of interest" description="Disordered" evidence="1">
    <location>
        <begin position="337"/>
        <end position="369"/>
    </location>
</feature>
<accession>A0A6A3HWH9</accession>
<name>A0A6A3HWH9_9STRA</name>